<name>A0ABU3QC20_9SPHN</name>
<reference evidence="2 3" key="1">
    <citation type="submission" date="2023-05" db="EMBL/GenBank/DDBJ databases">
        <authorList>
            <person name="Guo Y."/>
        </authorList>
    </citation>
    <scope>NUCLEOTIDE SEQUENCE [LARGE SCALE GENOMIC DNA]</scope>
    <source>
        <strain evidence="2 3">GR2756</strain>
    </source>
</reference>
<evidence type="ECO:0000313" key="3">
    <source>
        <dbReference type="Proteomes" id="UP001259572"/>
    </source>
</evidence>
<dbReference type="Proteomes" id="UP001259572">
    <property type="component" value="Unassembled WGS sequence"/>
</dbReference>
<feature type="domain" description="ACT" evidence="1">
    <location>
        <begin position="91"/>
        <end position="170"/>
    </location>
</feature>
<dbReference type="EMBL" id="JAVUPU010000009">
    <property type="protein sequence ID" value="MDT9600490.1"/>
    <property type="molecule type" value="Genomic_DNA"/>
</dbReference>
<dbReference type="InterPro" id="IPR050990">
    <property type="entry name" value="UPF0237/GcvR_regulator"/>
</dbReference>
<dbReference type="Gene3D" id="3.30.70.260">
    <property type="match status" value="2"/>
</dbReference>
<dbReference type="PROSITE" id="PS51671">
    <property type="entry name" value="ACT"/>
    <property type="match status" value="1"/>
</dbReference>
<keyword evidence="3" id="KW-1185">Reference proteome</keyword>
<evidence type="ECO:0000259" key="1">
    <source>
        <dbReference type="PROSITE" id="PS51671"/>
    </source>
</evidence>
<dbReference type="PANTHER" id="PTHR34875">
    <property type="entry name" value="UPF0237 PROTEIN MJ1558"/>
    <property type="match status" value="1"/>
</dbReference>
<dbReference type="RefSeq" id="WP_315727705.1">
    <property type="nucleotide sequence ID" value="NZ_JAVUPU010000009.1"/>
</dbReference>
<dbReference type="PANTHER" id="PTHR34875:SF6">
    <property type="entry name" value="UPF0237 PROTEIN MJ1558"/>
    <property type="match status" value="1"/>
</dbReference>
<dbReference type="InterPro" id="IPR016867">
    <property type="entry name" value="GcvR"/>
</dbReference>
<protein>
    <submittedName>
        <fullName evidence="2">ACT domain-containing protein</fullName>
    </submittedName>
</protein>
<dbReference type="CDD" id="cd04869">
    <property type="entry name" value="ACT_GcvR_2"/>
    <property type="match status" value="1"/>
</dbReference>
<dbReference type="InterPro" id="IPR045865">
    <property type="entry name" value="ACT-like_dom_sf"/>
</dbReference>
<comment type="caution">
    <text evidence="2">The sequence shown here is derived from an EMBL/GenBank/DDBJ whole genome shotgun (WGS) entry which is preliminary data.</text>
</comment>
<sequence length="176" mass="18202">MTIQVILSAVGSDRPGLTQSLADAVLSAGGNWLGSHLSRLGGKYVGSVLVELDESDLSRLQRAIENVDAGGLHVSIVPAGEEPAAPGTALAIELVGQDRPGIVREVAAVLAGLGVNIEDFASRAENSAWSGERLFRAVARLSIPAGTSFDQVQSALESISGEIMVDLTIARTEAKS</sequence>
<accession>A0ABU3QC20</accession>
<proteinExistence type="predicted"/>
<dbReference type="PIRSF" id="PIRSF028103">
    <property type="entry name" value="GcvR"/>
    <property type="match status" value="1"/>
</dbReference>
<organism evidence="2 3">
    <name type="scientific">Sphingosinicella rhizophila</name>
    <dbReference type="NCBI Taxonomy" id="3050082"/>
    <lineage>
        <taxon>Bacteria</taxon>
        <taxon>Pseudomonadati</taxon>
        <taxon>Pseudomonadota</taxon>
        <taxon>Alphaproteobacteria</taxon>
        <taxon>Sphingomonadales</taxon>
        <taxon>Sphingosinicellaceae</taxon>
        <taxon>Sphingosinicella</taxon>
    </lineage>
</organism>
<dbReference type="InterPro" id="IPR002912">
    <property type="entry name" value="ACT_dom"/>
</dbReference>
<dbReference type="Pfam" id="PF13740">
    <property type="entry name" value="ACT_6"/>
    <property type="match status" value="2"/>
</dbReference>
<evidence type="ECO:0000313" key="2">
    <source>
        <dbReference type="EMBL" id="MDT9600490.1"/>
    </source>
</evidence>
<gene>
    <name evidence="2" type="ORF">RQX22_16135</name>
</gene>
<dbReference type="SUPFAM" id="SSF55021">
    <property type="entry name" value="ACT-like"/>
    <property type="match status" value="2"/>
</dbReference>